<evidence type="ECO:0000256" key="1">
    <source>
        <dbReference type="ARBA" id="ARBA00022723"/>
    </source>
</evidence>
<evidence type="ECO:0000256" key="4">
    <source>
        <dbReference type="SAM" id="MobiDB-lite"/>
    </source>
</evidence>
<keyword evidence="3" id="KW-0106">Calcium</keyword>
<dbReference type="InterPro" id="IPR002048">
    <property type="entry name" value="EF_hand_dom"/>
</dbReference>
<dbReference type="AlphaFoldDB" id="A0A1I8EL96"/>
<keyword evidence="2" id="KW-0677">Repeat</keyword>
<dbReference type="InterPro" id="IPR018247">
    <property type="entry name" value="EF_Hand_1_Ca_BS"/>
</dbReference>
<dbReference type="SMART" id="SM00054">
    <property type="entry name" value="EFh"/>
    <property type="match status" value="2"/>
</dbReference>
<organism evidence="6">
    <name type="scientific">Wuchereria bancrofti</name>
    <dbReference type="NCBI Taxonomy" id="6293"/>
    <lineage>
        <taxon>Eukaryota</taxon>
        <taxon>Metazoa</taxon>
        <taxon>Ecdysozoa</taxon>
        <taxon>Nematoda</taxon>
        <taxon>Chromadorea</taxon>
        <taxon>Rhabditida</taxon>
        <taxon>Spirurina</taxon>
        <taxon>Spiruromorpha</taxon>
        <taxon>Filarioidea</taxon>
        <taxon>Onchocercidae</taxon>
        <taxon>Wuchereria</taxon>
    </lineage>
</organism>
<accession>A0A1I8EL96</accession>
<dbReference type="InterPro" id="IPR040365">
    <property type="entry name" value="EFHD1/2"/>
</dbReference>
<dbReference type="WBParaSite" id="maker-PairedContig_295-snap-gene-1.12-mRNA-1">
    <property type="protein sequence ID" value="maker-PairedContig_295-snap-gene-1.12-mRNA-1"/>
    <property type="gene ID" value="maker-PairedContig_295-snap-gene-1.12"/>
</dbReference>
<name>A0A1I8EL96_WUCBA</name>
<feature type="domain" description="EF-hand" evidence="5">
    <location>
        <begin position="323"/>
        <end position="358"/>
    </location>
</feature>
<evidence type="ECO:0000256" key="3">
    <source>
        <dbReference type="ARBA" id="ARBA00022837"/>
    </source>
</evidence>
<dbReference type="SUPFAM" id="SSF47473">
    <property type="entry name" value="EF-hand"/>
    <property type="match status" value="1"/>
</dbReference>
<evidence type="ECO:0000256" key="2">
    <source>
        <dbReference type="ARBA" id="ARBA00022737"/>
    </source>
</evidence>
<protein>
    <recommendedName>
        <fullName evidence="5">EF-hand domain-containing protein</fullName>
    </recommendedName>
</protein>
<evidence type="ECO:0000259" key="5">
    <source>
        <dbReference type="PROSITE" id="PS50222"/>
    </source>
</evidence>
<dbReference type="PROSITE" id="PS00018">
    <property type="entry name" value="EF_HAND_1"/>
    <property type="match status" value="2"/>
</dbReference>
<feature type="compositionally biased region" description="Pro residues" evidence="4">
    <location>
        <begin position="41"/>
        <end position="57"/>
    </location>
</feature>
<evidence type="ECO:0000313" key="6">
    <source>
        <dbReference type="WBParaSite" id="maker-PairedContig_295-snap-gene-1.12-mRNA-1"/>
    </source>
</evidence>
<feature type="region of interest" description="Disordered" evidence="4">
    <location>
        <begin position="39"/>
        <end position="61"/>
    </location>
</feature>
<feature type="compositionally biased region" description="Basic and acidic residues" evidence="4">
    <location>
        <begin position="447"/>
        <end position="459"/>
    </location>
</feature>
<dbReference type="PANTHER" id="PTHR13025">
    <property type="entry name" value="EF-HAND DOMAIN-CONTAINING PROTEIN D"/>
    <property type="match status" value="1"/>
</dbReference>
<sequence length="467" mass="52858">MVDKELAMKLAKRFNKLSCDIDNRAPFATEESTVQQYAVIPEPPPQLSPPPPPPPPSSAQLPLLQGQQIVSDKEWTDMDKLIEQTLYNLEVTSRKAPNNILSSMDYAPESLKKPLTSINIVDNLIQERTINHSDDINERSDLSPLSSKCSAPIVPIIHHKGNHHEQLKKFVSDDSILQKEREELEAKLARQRQKKPMIPMEAESAASFAPIDINAAEKEKSHPTPPPVLPKNISIDLNLTESQWEDSGKPSPISKKSASSINMNQALSSPTCSTNSQSSISNDYDELATKLARRNMITEGEPVEQAKPPKLSIYSEFHEFTRKQIKYFMETFKKYDEDHDNYIDFNELKRMMEKLGEAQTHIALKNMLKLVDEDQDGKVSPREFMLIFRYASTGQLSCAKVFNELAASVDVVKQGVHAAADFFEAKIGEQTKLSRFEEEIRAEQEEKKLQQAEKKERRQQFLANKAA</sequence>
<dbReference type="STRING" id="6293.A0A1I8EL96"/>
<dbReference type="InterPro" id="IPR011992">
    <property type="entry name" value="EF-hand-dom_pair"/>
</dbReference>
<dbReference type="GO" id="GO:0005509">
    <property type="term" value="F:calcium ion binding"/>
    <property type="evidence" value="ECO:0007669"/>
    <property type="project" value="InterPro"/>
</dbReference>
<dbReference type="PANTHER" id="PTHR13025:SF6">
    <property type="entry name" value="EF-HAND DOMAIN-CONTAINING PROTEIN-RELATED"/>
    <property type="match status" value="1"/>
</dbReference>
<dbReference type="Pfam" id="PF13499">
    <property type="entry name" value="EF-hand_7"/>
    <property type="match status" value="1"/>
</dbReference>
<keyword evidence="1" id="KW-0479">Metal-binding</keyword>
<dbReference type="PROSITE" id="PS50222">
    <property type="entry name" value="EF_HAND_2"/>
    <property type="match status" value="2"/>
</dbReference>
<feature type="domain" description="EF-hand" evidence="5">
    <location>
        <begin position="359"/>
        <end position="394"/>
    </location>
</feature>
<proteinExistence type="predicted"/>
<dbReference type="CDD" id="cd00051">
    <property type="entry name" value="EFh"/>
    <property type="match status" value="1"/>
</dbReference>
<feature type="region of interest" description="Disordered" evidence="4">
    <location>
        <begin position="447"/>
        <end position="467"/>
    </location>
</feature>
<dbReference type="Gene3D" id="1.10.238.10">
    <property type="entry name" value="EF-hand"/>
    <property type="match status" value="1"/>
</dbReference>
<reference evidence="6" key="1">
    <citation type="submission" date="2016-11" db="UniProtKB">
        <authorList>
            <consortium name="WormBaseParasite"/>
        </authorList>
    </citation>
    <scope>IDENTIFICATION</scope>
    <source>
        <strain evidence="6">pt0022</strain>
    </source>
</reference>